<dbReference type="OrthoDB" id="1046782at2759"/>
<keyword evidence="1" id="KW-0732">Signal</keyword>
<dbReference type="Proteomes" id="UP000326268">
    <property type="component" value="Unassembled WGS sequence"/>
</dbReference>
<dbReference type="GeneID" id="43655688"/>
<evidence type="ECO:0000313" key="2">
    <source>
        <dbReference type="EMBL" id="KAE8358270.1"/>
    </source>
</evidence>
<accession>A0A5N6ZQ03</accession>
<evidence type="ECO:0000313" key="3">
    <source>
        <dbReference type="Proteomes" id="UP000326268"/>
    </source>
</evidence>
<dbReference type="Pfam" id="PF03659">
    <property type="entry name" value="Glyco_hydro_71"/>
    <property type="match status" value="1"/>
</dbReference>
<keyword evidence="2" id="KW-0378">Hydrolase</keyword>
<keyword evidence="3" id="KW-1185">Reference proteome</keyword>
<proteinExistence type="predicted"/>
<feature type="chain" id="PRO_5024966755" evidence="1">
    <location>
        <begin position="21"/>
        <end position="235"/>
    </location>
</feature>
<dbReference type="GO" id="GO:0051118">
    <property type="term" value="F:glucan endo-1,3-alpha-glucosidase activity"/>
    <property type="evidence" value="ECO:0007669"/>
    <property type="project" value="InterPro"/>
</dbReference>
<feature type="signal peptide" evidence="1">
    <location>
        <begin position="1"/>
        <end position="20"/>
    </location>
</feature>
<protein>
    <submittedName>
        <fullName evidence="2">Glycoside hydrolase</fullName>
    </submittedName>
</protein>
<name>A0A5N6ZQ03_9EURO</name>
<dbReference type="CDD" id="cd11577">
    <property type="entry name" value="GH71"/>
    <property type="match status" value="1"/>
</dbReference>
<gene>
    <name evidence="2" type="ORF">BDV27DRAFT_150598</name>
</gene>
<dbReference type="RefSeq" id="XP_031921351.1">
    <property type="nucleotide sequence ID" value="XM_032071242.1"/>
</dbReference>
<reference evidence="2 3" key="1">
    <citation type="submission" date="2019-04" db="EMBL/GenBank/DDBJ databases">
        <title>Friends and foes A comparative genomics studyof 23 Aspergillus species from section Flavi.</title>
        <authorList>
            <consortium name="DOE Joint Genome Institute"/>
            <person name="Kjaerbolling I."/>
            <person name="Vesth T."/>
            <person name="Frisvad J.C."/>
            <person name="Nybo J.L."/>
            <person name="Theobald S."/>
            <person name="Kildgaard S."/>
            <person name="Isbrandt T."/>
            <person name="Kuo A."/>
            <person name="Sato A."/>
            <person name="Lyhne E.K."/>
            <person name="Kogle M.E."/>
            <person name="Wiebenga A."/>
            <person name="Kun R.S."/>
            <person name="Lubbers R.J."/>
            <person name="Makela M.R."/>
            <person name="Barry K."/>
            <person name="Chovatia M."/>
            <person name="Clum A."/>
            <person name="Daum C."/>
            <person name="Haridas S."/>
            <person name="He G."/>
            <person name="LaButti K."/>
            <person name="Lipzen A."/>
            <person name="Mondo S."/>
            <person name="Riley R."/>
            <person name="Salamov A."/>
            <person name="Simmons B.A."/>
            <person name="Magnuson J.K."/>
            <person name="Henrissat B."/>
            <person name="Mortensen U.H."/>
            <person name="Larsen T.O."/>
            <person name="Devries R.P."/>
            <person name="Grigoriev I.V."/>
            <person name="Machida M."/>
            <person name="Baker S.E."/>
            <person name="Andersen M.R."/>
        </authorList>
    </citation>
    <scope>NUCLEOTIDE SEQUENCE [LARGE SCALE GENOMIC DNA]</scope>
    <source>
        <strain evidence="2 3">CBS 763.97</strain>
    </source>
</reference>
<sequence length="235" mass="27126">MRFVRLLLYTAWLTASHVQAAAVFAHFIVGNVPTWGLPDWKHDIRLATKAHIDAFALNMAYGWYANEDTLALAFQAAEQENFQLFFLLISLIKRYSSSSAYFQHKGGPFVSTFEGPGNAGDWNNIKAQRGCFFVPDWSSLGAIPAADATDGVVDGLFNWASWPWGNKNMTTFIDASYLQTLNETGKPYMMPVSPWFYTNMPGYDKNWLWRDDDTWYQRWQQIWYLQPEFVQIISW</sequence>
<dbReference type="EMBL" id="ML737909">
    <property type="protein sequence ID" value="KAE8358270.1"/>
    <property type="molecule type" value="Genomic_DNA"/>
</dbReference>
<organism evidence="2 3">
    <name type="scientific">Aspergillus caelatus</name>
    <dbReference type="NCBI Taxonomy" id="61420"/>
    <lineage>
        <taxon>Eukaryota</taxon>
        <taxon>Fungi</taxon>
        <taxon>Dikarya</taxon>
        <taxon>Ascomycota</taxon>
        <taxon>Pezizomycotina</taxon>
        <taxon>Eurotiomycetes</taxon>
        <taxon>Eurotiomycetidae</taxon>
        <taxon>Eurotiales</taxon>
        <taxon>Aspergillaceae</taxon>
        <taxon>Aspergillus</taxon>
        <taxon>Aspergillus subgen. Circumdati</taxon>
    </lineage>
</organism>
<dbReference type="InterPro" id="IPR005197">
    <property type="entry name" value="Glyco_hydro_71"/>
</dbReference>
<dbReference type="Gene3D" id="3.20.20.80">
    <property type="entry name" value="Glycosidases"/>
    <property type="match status" value="1"/>
</dbReference>
<dbReference type="AlphaFoldDB" id="A0A5N6ZQ03"/>
<evidence type="ECO:0000256" key="1">
    <source>
        <dbReference type="SAM" id="SignalP"/>
    </source>
</evidence>